<dbReference type="AlphaFoldDB" id="A0A1B2DVG1"/>
<dbReference type="Pfam" id="PF10543">
    <property type="entry name" value="ORF6N"/>
    <property type="match status" value="1"/>
</dbReference>
<dbReference type="EMBL" id="CP016809">
    <property type="protein sequence ID" value="ANY71693.1"/>
    <property type="molecule type" value="Genomic_DNA"/>
</dbReference>
<sequence>MSQLQPIEHQGQRVLTTSQLAESFGTDARRISENFGRNLERYKSGKHYFVLSGNEKRSFLDRTQIADSSKNAQLLYLWTEKGAWMHAKSLNTERAWEAYEMLVDDYYRVKETAIDLTGLSPQLQLLIAMEHRQLQIEQKQQEHEQQLATIKETFLQRDDNWRQKINGMLNGAARRSGKSFRDIRTESYQLLEERGKCQLNIRLKNLQDRLADTGATKTKINETNRLDVIEADARLKEIYTTIVKELSIGTLV</sequence>
<evidence type="ECO:0000259" key="1">
    <source>
        <dbReference type="Pfam" id="PF10543"/>
    </source>
</evidence>
<accession>A0A1B2DVG1</accession>
<proteinExistence type="predicted"/>
<gene>
    <name evidence="2" type="ORF">BBD41_03340</name>
</gene>
<organism evidence="2">
    <name type="scientific">Paenibacillus ihbetae</name>
    <dbReference type="NCBI Taxonomy" id="1870820"/>
    <lineage>
        <taxon>Bacteria</taxon>
        <taxon>Bacillati</taxon>
        <taxon>Bacillota</taxon>
        <taxon>Bacilli</taxon>
        <taxon>Bacillales</taxon>
        <taxon>Paenibacillaceae</taxon>
        <taxon>Paenibacillus</taxon>
    </lineage>
</organism>
<dbReference type="RefSeq" id="WP_099476724.1">
    <property type="nucleotide sequence ID" value="NZ_CP016809.1"/>
</dbReference>
<dbReference type="InterPro" id="IPR018873">
    <property type="entry name" value="KilA-N_DNA-bd_domain"/>
</dbReference>
<reference evidence="2" key="1">
    <citation type="submission" date="2016-08" db="EMBL/GenBank/DDBJ databases">
        <title>Complete Genome Seqeunce of Paenibacillus sp. nov. IHBB 9852 from high altitute lake of Indian trans-Himalayas.</title>
        <authorList>
            <person name="Kiran S."/>
            <person name="Swarnkar M.K."/>
            <person name="Rana A."/>
            <person name="Tewari R."/>
            <person name="Gulati A."/>
        </authorList>
    </citation>
    <scope>NUCLEOTIDE SEQUENCE [LARGE SCALE GENOMIC DNA]</scope>
    <source>
        <strain evidence="2">IHBB 9852</strain>
    </source>
</reference>
<name>A0A1B2DVG1_9BACL</name>
<dbReference type="KEGG" id="pib:BBD41_03340"/>
<protein>
    <submittedName>
        <fullName evidence="2">Antirepressor</fullName>
    </submittedName>
</protein>
<evidence type="ECO:0000313" key="2">
    <source>
        <dbReference type="EMBL" id="ANY71693.1"/>
    </source>
</evidence>
<feature type="domain" description="KilA-N DNA-binding" evidence="1">
    <location>
        <begin position="5"/>
        <end position="89"/>
    </location>
</feature>